<dbReference type="PANTHER" id="PTHR43390">
    <property type="entry name" value="SIGNAL PEPTIDASE I"/>
    <property type="match status" value="1"/>
</dbReference>
<dbReference type="Pfam" id="PF10502">
    <property type="entry name" value="Peptidase_S26"/>
    <property type="match status" value="1"/>
</dbReference>
<evidence type="ECO:0000313" key="7">
    <source>
        <dbReference type="EMBL" id="EME36186.1"/>
    </source>
</evidence>
<name>M2XAS1_9MICC</name>
<evidence type="ECO:0000256" key="1">
    <source>
        <dbReference type="ARBA" id="ARBA00004401"/>
    </source>
</evidence>
<keyword evidence="4" id="KW-0645">Protease</keyword>
<dbReference type="CDD" id="cd06530">
    <property type="entry name" value="S26_SPase_I"/>
    <property type="match status" value="1"/>
</dbReference>
<organism evidence="7 8">
    <name type="scientific">Kocuria palustris PEL</name>
    <dbReference type="NCBI Taxonomy" id="1236550"/>
    <lineage>
        <taxon>Bacteria</taxon>
        <taxon>Bacillati</taxon>
        <taxon>Actinomycetota</taxon>
        <taxon>Actinomycetes</taxon>
        <taxon>Micrococcales</taxon>
        <taxon>Micrococcaceae</taxon>
        <taxon>Kocuria</taxon>
    </lineage>
</organism>
<evidence type="ECO:0000256" key="4">
    <source>
        <dbReference type="RuleBase" id="RU362042"/>
    </source>
</evidence>
<feature type="region of interest" description="Disordered" evidence="5">
    <location>
        <begin position="1"/>
        <end position="27"/>
    </location>
</feature>
<dbReference type="RefSeq" id="WP_006215088.1">
    <property type="nucleotide sequence ID" value="NZ_ANHZ02000017.1"/>
</dbReference>
<dbReference type="AlphaFoldDB" id="M2XAS1"/>
<dbReference type="PANTHER" id="PTHR43390:SF1">
    <property type="entry name" value="CHLOROPLAST PROCESSING PEPTIDASE"/>
    <property type="match status" value="1"/>
</dbReference>
<dbReference type="Gene3D" id="2.10.109.10">
    <property type="entry name" value="Umud Fragment, subunit A"/>
    <property type="match status" value="1"/>
</dbReference>
<feature type="active site" evidence="3">
    <location>
        <position position="135"/>
    </location>
</feature>
<dbReference type="GO" id="GO:0006465">
    <property type="term" value="P:signal peptide processing"/>
    <property type="evidence" value="ECO:0007669"/>
    <property type="project" value="InterPro"/>
</dbReference>
<keyword evidence="4" id="KW-0378">Hydrolase</keyword>
<dbReference type="GO" id="GO:0005886">
    <property type="term" value="C:plasma membrane"/>
    <property type="evidence" value="ECO:0007669"/>
    <property type="project" value="UniProtKB-SubCell"/>
</dbReference>
<dbReference type="NCBIfam" id="TIGR02227">
    <property type="entry name" value="sigpep_I_bact"/>
    <property type="match status" value="1"/>
</dbReference>
<keyword evidence="4" id="KW-0812">Transmembrane</keyword>
<protein>
    <recommendedName>
        <fullName evidence="4">Signal peptidase I</fullName>
        <ecNumber evidence="4">3.4.21.89</ecNumber>
    </recommendedName>
</protein>
<dbReference type="EC" id="3.4.21.89" evidence="4"/>
<feature type="domain" description="Peptidase S26" evidence="6">
    <location>
        <begin position="40"/>
        <end position="225"/>
    </location>
</feature>
<feature type="compositionally biased region" description="Basic and acidic residues" evidence="5">
    <location>
        <begin position="1"/>
        <end position="10"/>
    </location>
</feature>
<comment type="similarity">
    <text evidence="2 4">Belongs to the peptidase S26 family.</text>
</comment>
<dbReference type="EMBL" id="ANHZ02000017">
    <property type="protein sequence ID" value="EME36186.1"/>
    <property type="molecule type" value="Genomic_DNA"/>
</dbReference>
<feature type="active site" evidence="3">
    <location>
        <position position="68"/>
    </location>
</feature>
<evidence type="ECO:0000256" key="2">
    <source>
        <dbReference type="ARBA" id="ARBA00009370"/>
    </source>
</evidence>
<dbReference type="GO" id="GO:0004252">
    <property type="term" value="F:serine-type endopeptidase activity"/>
    <property type="evidence" value="ECO:0007669"/>
    <property type="project" value="InterPro"/>
</dbReference>
<dbReference type="Proteomes" id="UP000009877">
    <property type="component" value="Unassembled WGS sequence"/>
</dbReference>
<evidence type="ECO:0000259" key="6">
    <source>
        <dbReference type="Pfam" id="PF10502"/>
    </source>
</evidence>
<reference evidence="7 8" key="1">
    <citation type="journal article" date="2014" name="Genome Announc.">
        <title>Draft Genome Sequence of Kocuria palustris PEL.</title>
        <authorList>
            <person name="Sharma G."/>
            <person name="Khatri I."/>
            <person name="Subramanian S."/>
        </authorList>
    </citation>
    <scope>NUCLEOTIDE SEQUENCE [LARGE SCALE GENOMIC DNA]</scope>
    <source>
        <strain evidence="7 8">PEL</strain>
    </source>
</reference>
<dbReference type="GO" id="GO:0009003">
    <property type="term" value="F:signal peptidase activity"/>
    <property type="evidence" value="ECO:0007669"/>
    <property type="project" value="UniProtKB-EC"/>
</dbReference>
<accession>M2XAS1</accession>
<evidence type="ECO:0000256" key="3">
    <source>
        <dbReference type="PIRSR" id="PIRSR600223-1"/>
    </source>
</evidence>
<dbReference type="InterPro" id="IPR019533">
    <property type="entry name" value="Peptidase_S26"/>
</dbReference>
<dbReference type="SUPFAM" id="SSF51306">
    <property type="entry name" value="LexA/Signal peptidase"/>
    <property type="match status" value="1"/>
</dbReference>
<proteinExistence type="inferred from homology"/>
<feature type="transmembrane region" description="Helical" evidence="4">
    <location>
        <begin position="36"/>
        <end position="58"/>
    </location>
</feature>
<dbReference type="STRING" id="71999.KPaMU14_04650"/>
<dbReference type="InterPro" id="IPR000223">
    <property type="entry name" value="Pept_S26A_signal_pept_1"/>
</dbReference>
<keyword evidence="4" id="KW-0472">Membrane</keyword>
<keyword evidence="8" id="KW-1185">Reference proteome</keyword>
<evidence type="ECO:0000313" key="8">
    <source>
        <dbReference type="Proteomes" id="UP000009877"/>
    </source>
</evidence>
<comment type="subcellular location">
    <subcellularLocation>
        <location evidence="1">Cell membrane</location>
        <topology evidence="1">Single-pass type II membrane protein</topology>
    </subcellularLocation>
    <subcellularLocation>
        <location evidence="4">Membrane</location>
        <topology evidence="4">Single-pass type II membrane protein</topology>
    </subcellularLocation>
</comment>
<comment type="caution">
    <text evidence="7">The sequence shown here is derived from an EMBL/GenBank/DDBJ whole genome shotgun (WGS) entry which is preliminary data.</text>
</comment>
<dbReference type="PRINTS" id="PR00727">
    <property type="entry name" value="LEADERPTASE"/>
</dbReference>
<dbReference type="InterPro" id="IPR036286">
    <property type="entry name" value="LexA/Signal_pep-like_sf"/>
</dbReference>
<feature type="compositionally biased region" description="Low complexity" evidence="5">
    <location>
        <begin position="11"/>
        <end position="25"/>
    </location>
</feature>
<gene>
    <name evidence="7" type="ORF">C884_00665</name>
</gene>
<evidence type="ECO:0000256" key="5">
    <source>
        <dbReference type="SAM" id="MobiDB-lite"/>
    </source>
</evidence>
<sequence>MAERSTHEDPAPAGSSSSQGPSDPQRTSLLERWSRGWRLVLVAVIAALVVLIGVRTWVLDIYYVGSQSMQPTIEPGDRILSDQMVDASQLQRGDLVIFDGRGSFAPVDADPPLVEAGQRLASWAGIRPTDDIFVKRVIGVPGDTVACCAADGRLTVNGEPLEEPYLFPGDAPSETEFEVVVPDGRLWLLGDHRSVSVDSRSLLGAPGGGLVRADRVLGTPVAVVWPPGRDLP</sequence>
<keyword evidence="4" id="KW-1133">Transmembrane helix</keyword>
<comment type="catalytic activity">
    <reaction evidence="4">
        <text>Cleavage of hydrophobic, N-terminal signal or leader sequences from secreted and periplasmic proteins.</text>
        <dbReference type="EC" id="3.4.21.89"/>
    </reaction>
</comment>
<dbReference type="MEROPS" id="S26.026"/>